<name>A0A7X0HN51_9BACI</name>
<dbReference type="Proteomes" id="UP000531594">
    <property type="component" value="Unassembled WGS sequence"/>
</dbReference>
<accession>A0A7X0HN51</accession>
<keyword evidence="1" id="KW-1133">Transmembrane helix</keyword>
<gene>
    <name evidence="3" type="ORF">HNR53_000244</name>
</gene>
<feature type="transmembrane region" description="Helical" evidence="1">
    <location>
        <begin position="7"/>
        <end position="25"/>
    </location>
</feature>
<organism evidence="3 4">
    <name type="scientific">Bacillus benzoevorans</name>
    <dbReference type="NCBI Taxonomy" id="1456"/>
    <lineage>
        <taxon>Bacteria</taxon>
        <taxon>Bacillati</taxon>
        <taxon>Bacillota</taxon>
        <taxon>Bacilli</taxon>
        <taxon>Bacillales</taxon>
        <taxon>Bacillaceae</taxon>
        <taxon>Bacillus</taxon>
    </lineage>
</organism>
<feature type="transmembrane region" description="Helical" evidence="1">
    <location>
        <begin position="186"/>
        <end position="203"/>
    </location>
</feature>
<evidence type="ECO:0000313" key="4">
    <source>
        <dbReference type="Proteomes" id="UP000531594"/>
    </source>
</evidence>
<keyword evidence="1" id="KW-0472">Membrane</keyword>
<feature type="transmembrane region" description="Helical" evidence="1">
    <location>
        <begin position="106"/>
        <end position="125"/>
    </location>
</feature>
<dbReference type="GO" id="GO:0080120">
    <property type="term" value="P:CAAX-box protein maturation"/>
    <property type="evidence" value="ECO:0007669"/>
    <property type="project" value="UniProtKB-ARBA"/>
</dbReference>
<reference evidence="3 4" key="1">
    <citation type="submission" date="2020-08" db="EMBL/GenBank/DDBJ databases">
        <title>Genomic Encyclopedia of Type Strains, Phase IV (KMG-IV): sequencing the most valuable type-strain genomes for metagenomic binning, comparative biology and taxonomic classification.</title>
        <authorList>
            <person name="Goeker M."/>
        </authorList>
    </citation>
    <scope>NUCLEOTIDE SEQUENCE [LARGE SCALE GENOMIC DNA]</scope>
    <source>
        <strain evidence="3 4">DSM 5391</strain>
    </source>
</reference>
<dbReference type="GO" id="GO:0004175">
    <property type="term" value="F:endopeptidase activity"/>
    <property type="evidence" value="ECO:0007669"/>
    <property type="project" value="UniProtKB-ARBA"/>
</dbReference>
<dbReference type="Pfam" id="PF02517">
    <property type="entry name" value="Rce1-like"/>
    <property type="match status" value="1"/>
</dbReference>
<dbReference type="AlphaFoldDB" id="A0A7X0HN51"/>
<evidence type="ECO:0000313" key="3">
    <source>
        <dbReference type="EMBL" id="MBB6443656.1"/>
    </source>
</evidence>
<feature type="transmembrane region" description="Helical" evidence="1">
    <location>
        <begin position="62"/>
        <end position="86"/>
    </location>
</feature>
<evidence type="ECO:0000259" key="2">
    <source>
        <dbReference type="Pfam" id="PF02517"/>
    </source>
</evidence>
<sequence>MNRLSIDIRLIIGLVIAHLLMYLTFQNKATFWYMFTAAMLLLMSYAIFHLKTDDKCSVLSYSFYGVASGIVLFALFWLGNVLIGFFHLPFNGEISSLYRSYSPSQIWHYIVLFLFIIPGEELFWRGFVQKKLSATKLNIKYSVLLAAVLYASVQLYSGYFIHFFAALIAGLFWGFLYAWKRNMHMLIISHLVFDLFTFVLLPFR</sequence>
<dbReference type="EMBL" id="JACHGK010000001">
    <property type="protein sequence ID" value="MBB6443656.1"/>
    <property type="molecule type" value="Genomic_DNA"/>
</dbReference>
<proteinExistence type="predicted"/>
<dbReference type="InterPro" id="IPR003675">
    <property type="entry name" value="Rce1/LyrA-like_dom"/>
</dbReference>
<evidence type="ECO:0000256" key="1">
    <source>
        <dbReference type="SAM" id="Phobius"/>
    </source>
</evidence>
<keyword evidence="4" id="KW-1185">Reference proteome</keyword>
<feature type="transmembrane region" description="Helical" evidence="1">
    <location>
        <begin position="31"/>
        <end position="50"/>
    </location>
</feature>
<protein>
    <recommendedName>
        <fullName evidence="2">CAAX prenyl protease 2/Lysostaphin resistance protein A-like domain-containing protein</fullName>
    </recommendedName>
</protein>
<feature type="transmembrane region" description="Helical" evidence="1">
    <location>
        <begin position="159"/>
        <end position="179"/>
    </location>
</feature>
<feature type="transmembrane region" description="Helical" evidence="1">
    <location>
        <begin position="137"/>
        <end position="153"/>
    </location>
</feature>
<keyword evidence="1" id="KW-0812">Transmembrane</keyword>
<comment type="caution">
    <text evidence="3">The sequence shown here is derived from an EMBL/GenBank/DDBJ whole genome shotgun (WGS) entry which is preliminary data.</text>
</comment>
<dbReference type="RefSeq" id="WP_184521754.1">
    <property type="nucleotide sequence ID" value="NZ_JACHGK010000001.1"/>
</dbReference>
<feature type="domain" description="CAAX prenyl protease 2/Lysostaphin resistance protein A-like" evidence="2">
    <location>
        <begin position="104"/>
        <end position="196"/>
    </location>
</feature>